<dbReference type="EMBL" id="MCGO01000068">
    <property type="protein sequence ID" value="ORY33212.1"/>
    <property type="molecule type" value="Genomic_DNA"/>
</dbReference>
<proteinExistence type="predicted"/>
<name>A0A1Y2BEF9_9FUNG</name>
<keyword evidence="1" id="KW-1133">Transmembrane helix</keyword>
<keyword evidence="1" id="KW-0472">Membrane</keyword>
<gene>
    <name evidence="2" type="ORF">BCR33DRAFT_520848</name>
</gene>
<reference evidence="2 3" key="1">
    <citation type="submission" date="2016-07" db="EMBL/GenBank/DDBJ databases">
        <title>Pervasive Adenine N6-methylation of Active Genes in Fungi.</title>
        <authorList>
            <consortium name="DOE Joint Genome Institute"/>
            <person name="Mondo S.J."/>
            <person name="Dannebaum R.O."/>
            <person name="Kuo R.C."/>
            <person name="Labutti K."/>
            <person name="Haridas S."/>
            <person name="Kuo A."/>
            <person name="Salamov A."/>
            <person name="Ahrendt S.R."/>
            <person name="Lipzen A."/>
            <person name="Sullivan W."/>
            <person name="Andreopoulos W.B."/>
            <person name="Clum A."/>
            <person name="Lindquist E."/>
            <person name="Daum C."/>
            <person name="Ramamoorthy G.K."/>
            <person name="Gryganskyi A."/>
            <person name="Culley D."/>
            <person name="Magnuson J.K."/>
            <person name="James T.Y."/>
            <person name="O'Malley M.A."/>
            <person name="Stajich J.E."/>
            <person name="Spatafora J.W."/>
            <person name="Visel A."/>
            <person name="Grigoriev I.V."/>
        </authorList>
    </citation>
    <scope>NUCLEOTIDE SEQUENCE [LARGE SCALE GENOMIC DNA]</scope>
    <source>
        <strain evidence="2 3">JEL800</strain>
    </source>
</reference>
<comment type="caution">
    <text evidence="2">The sequence shown here is derived from an EMBL/GenBank/DDBJ whole genome shotgun (WGS) entry which is preliminary data.</text>
</comment>
<dbReference type="AlphaFoldDB" id="A0A1Y2BEF9"/>
<accession>A0A1Y2BEF9</accession>
<protein>
    <submittedName>
        <fullName evidence="2">Uncharacterized protein</fullName>
    </submittedName>
</protein>
<sequence length="109" mass="11593">MFKGLNATFTTLNTCLSANCSTADQTNASSFIFVNSASLNSLCQTVNAGNLQATSTSTSHINGYQYIYAPNTDAIALGVFGALVLLSIMGCLLCLHRNQQKKKEVPQPV</sequence>
<evidence type="ECO:0000256" key="1">
    <source>
        <dbReference type="SAM" id="Phobius"/>
    </source>
</evidence>
<organism evidence="2 3">
    <name type="scientific">Rhizoclosmatium globosum</name>
    <dbReference type="NCBI Taxonomy" id="329046"/>
    <lineage>
        <taxon>Eukaryota</taxon>
        <taxon>Fungi</taxon>
        <taxon>Fungi incertae sedis</taxon>
        <taxon>Chytridiomycota</taxon>
        <taxon>Chytridiomycota incertae sedis</taxon>
        <taxon>Chytridiomycetes</taxon>
        <taxon>Chytridiales</taxon>
        <taxon>Chytriomycetaceae</taxon>
        <taxon>Rhizoclosmatium</taxon>
    </lineage>
</organism>
<evidence type="ECO:0000313" key="3">
    <source>
        <dbReference type="Proteomes" id="UP000193642"/>
    </source>
</evidence>
<dbReference type="Proteomes" id="UP000193642">
    <property type="component" value="Unassembled WGS sequence"/>
</dbReference>
<feature type="transmembrane region" description="Helical" evidence="1">
    <location>
        <begin position="74"/>
        <end position="95"/>
    </location>
</feature>
<keyword evidence="3" id="KW-1185">Reference proteome</keyword>
<dbReference type="OrthoDB" id="10400428at2759"/>
<keyword evidence="1" id="KW-0812">Transmembrane</keyword>
<evidence type="ECO:0000313" key="2">
    <source>
        <dbReference type="EMBL" id="ORY33212.1"/>
    </source>
</evidence>